<dbReference type="SUPFAM" id="SSF56601">
    <property type="entry name" value="beta-lactamase/transpeptidase-like"/>
    <property type="match status" value="1"/>
</dbReference>
<dbReference type="PANTHER" id="PTHR43319:SF3">
    <property type="entry name" value="BETA-LACTAMASE-RELATED DOMAIN-CONTAINING PROTEIN"/>
    <property type="match status" value="1"/>
</dbReference>
<name>A0ABP8UTN2_9ACTN</name>
<dbReference type="InterPro" id="IPR012338">
    <property type="entry name" value="Beta-lactam/transpept-like"/>
</dbReference>
<dbReference type="GO" id="GO:0016787">
    <property type="term" value="F:hydrolase activity"/>
    <property type="evidence" value="ECO:0007669"/>
    <property type="project" value="UniProtKB-KW"/>
</dbReference>
<keyword evidence="2" id="KW-0378">Hydrolase</keyword>
<organism evidence="2 3">
    <name type="scientific">Actinoallomurus vinaceus</name>
    <dbReference type="NCBI Taxonomy" id="1080074"/>
    <lineage>
        <taxon>Bacteria</taxon>
        <taxon>Bacillati</taxon>
        <taxon>Actinomycetota</taxon>
        <taxon>Actinomycetes</taxon>
        <taxon>Streptosporangiales</taxon>
        <taxon>Thermomonosporaceae</taxon>
        <taxon>Actinoallomurus</taxon>
    </lineage>
</organism>
<accession>A0ABP8UTN2</accession>
<dbReference type="InterPro" id="IPR052907">
    <property type="entry name" value="Beta-lactamase/esterase"/>
</dbReference>
<reference evidence="3" key="1">
    <citation type="journal article" date="2019" name="Int. J. Syst. Evol. Microbiol.">
        <title>The Global Catalogue of Microorganisms (GCM) 10K type strain sequencing project: providing services to taxonomists for standard genome sequencing and annotation.</title>
        <authorList>
            <consortium name="The Broad Institute Genomics Platform"/>
            <consortium name="The Broad Institute Genome Sequencing Center for Infectious Disease"/>
            <person name="Wu L."/>
            <person name="Ma J."/>
        </authorList>
    </citation>
    <scope>NUCLEOTIDE SEQUENCE [LARGE SCALE GENOMIC DNA]</scope>
    <source>
        <strain evidence="3">JCM 17939</strain>
    </source>
</reference>
<feature type="domain" description="Beta-lactamase-related" evidence="1">
    <location>
        <begin position="13"/>
        <end position="369"/>
    </location>
</feature>
<dbReference type="PANTHER" id="PTHR43319">
    <property type="entry name" value="BETA-LACTAMASE-RELATED"/>
    <property type="match status" value="1"/>
</dbReference>
<proteinExistence type="predicted"/>
<comment type="caution">
    <text evidence="2">The sequence shown here is derived from an EMBL/GenBank/DDBJ whole genome shotgun (WGS) entry which is preliminary data.</text>
</comment>
<evidence type="ECO:0000313" key="2">
    <source>
        <dbReference type="EMBL" id="GAA4639560.1"/>
    </source>
</evidence>
<protein>
    <submittedName>
        <fullName evidence="2">Serine hydrolase domain-containing protein</fullName>
    </submittedName>
</protein>
<gene>
    <name evidence="2" type="ORF">GCM10023196_101620</name>
</gene>
<dbReference type="EMBL" id="BAABHK010000028">
    <property type="protein sequence ID" value="GAA4639560.1"/>
    <property type="molecule type" value="Genomic_DNA"/>
</dbReference>
<keyword evidence="3" id="KW-1185">Reference proteome</keyword>
<dbReference type="Pfam" id="PF00144">
    <property type="entry name" value="Beta-lactamase"/>
    <property type="match status" value="1"/>
</dbReference>
<evidence type="ECO:0000313" key="3">
    <source>
        <dbReference type="Proteomes" id="UP001501442"/>
    </source>
</evidence>
<dbReference type="InterPro" id="IPR001466">
    <property type="entry name" value="Beta-lactam-related"/>
</dbReference>
<sequence length="380" mass="40706">MAPGFEEVAEEFERNFTDRGEVGAAFAAVRDGRPVVDLWGGLADRATGRPWRQDTLQLVFSGTKGLVAVCLLILIDRGLLELDAPVADHWPEFAAGGKGAIRVRDVVSHRARLPGIRSPLVEADLTDPRNLAGLLAAQAPDPDPRAGLVYHALTYGWLAGELVRRVDGRTVGRFFADEVAAPLGLDLWIGLPAAYEDRVSTLEYAPGWGAGPAADPRQLADDALFHRIWRNPPIFPTDHIPWNSRAFHEAEIPGAGAIGTARSIARLYGCLACGGVLDGVALLGSAALEQGRSPLAEGTDPFSKDPMAYGVGLQLQTPLRLLGPAPDAFGHDGAGGSVHAAWPRNGIGFSYSMNQLRDAEPVDSRRRALLTALWKATEDR</sequence>
<evidence type="ECO:0000259" key="1">
    <source>
        <dbReference type="Pfam" id="PF00144"/>
    </source>
</evidence>
<dbReference type="Gene3D" id="3.40.710.10">
    <property type="entry name" value="DD-peptidase/beta-lactamase superfamily"/>
    <property type="match status" value="1"/>
</dbReference>
<dbReference type="Proteomes" id="UP001501442">
    <property type="component" value="Unassembled WGS sequence"/>
</dbReference>